<dbReference type="InterPro" id="IPR025878">
    <property type="entry name" value="Acyl-CoA_dh-like_C_dom"/>
</dbReference>
<comment type="cofactor">
    <cofactor evidence="1 6">
        <name>FAD</name>
        <dbReference type="ChEBI" id="CHEBI:57692"/>
    </cofactor>
</comment>
<protein>
    <submittedName>
        <fullName evidence="11">Acyl-CoA dehydrogenase</fullName>
    </submittedName>
</protein>
<dbReference type="InterPro" id="IPR036250">
    <property type="entry name" value="AcylCo_DH-like_C"/>
</dbReference>
<keyword evidence="5 6" id="KW-0560">Oxidoreductase</keyword>
<dbReference type="InterPro" id="IPR052166">
    <property type="entry name" value="Diverse_Acyl-CoA_DH"/>
</dbReference>
<feature type="domain" description="Acyl-CoA oxidase/dehydrogenase middle" evidence="8">
    <location>
        <begin position="161"/>
        <end position="273"/>
    </location>
</feature>
<dbReference type="EMBL" id="JAUOTP010000002">
    <property type="protein sequence ID" value="MDO6414049.1"/>
    <property type="molecule type" value="Genomic_DNA"/>
</dbReference>
<dbReference type="InterPro" id="IPR046373">
    <property type="entry name" value="Acyl-CoA_Oxase/DH_mid-dom_sf"/>
</dbReference>
<feature type="domain" description="Acyl-CoA dehydrogenase/oxidase N-terminal" evidence="9">
    <location>
        <begin position="74"/>
        <end position="155"/>
    </location>
</feature>
<dbReference type="SUPFAM" id="SSF56645">
    <property type="entry name" value="Acyl-CoA dehydrogenase NM domain-like"/>
    <property type="match status" value="1"/>
</dbReference>
<dbReference type="Gene3D" id="1.10.540.10">
    <property type="entry name" value="Acyl-CoA dehydrogenase/oxidase, N-terminal domain"/>
    <property type="match status" value="1"/>
</dbReference>
<evidence type="ECO:0000313" key="11">
    <source>
        <dbReference type="EMBL" id="MDO6414049.1"/>
    </source>
</evidence>
<comment type="caution">
    <text evidence="11">The sequence shown here is derived from an EMBL/GenBank/DDBJ whole genome shotgun (WGS) entry which is preliminary data.</text>
</comment>
<reference evidence="11" key="1">
    <citation type="submission" date="2023-07" db="EMBL/GenBank/DDBJ databases">
        <authorList>
            <person name="Kim M."/>
        </authorList>
    </citation>
    <scope>NUCLEOTIDE SEQUENCE</scope>
    <source>
        <strain evidence="11">BIUV-7</strain>
    </source>
</reference>
<dbReference type="SUPFAM" id="SSF47203">
    <property type="entry name" value="Acyl-CoA dehydrogenase C-terminal domain-like"/>
    <property type="match status" value="1"/>
</dbReference>
<feature type="domain" description="Acyl-CoA dehydrogenase/oxidase C-terminal" evidence="7">
    <location>
        <begin position="288"/>
        <end position="449"/>
    </location>
</feature>
<keyword evidence="3 6" id="KW-0285">Flavoprotein</keyword>
<dbReference type="Gene3D" id="1.20.140.10">
    <property type="entry name" value="Butyryl-CoA Dehydrogenase, subunit A, domain 3"/>
    <property type="match status" value="1"/>
</dbReference>
<dbReference type="InterPro" id="IPR013786">
    <property type="entry name" value="AcylCoA_DH/ox_N"/>
</dbReference>
<evidence type="ECO:0000259" key="9">
    <source>
        <dbReference type="Pfam" id="PF02771"/>
    </source>
</evidence>
<accession>A0ABT8Y6W7</accession>
<sequence>MDYVAPSAEQILALHVSAGIEELAAHQRFAAADAELVGAIVEGIGAFAAGEWAPLNRVGDTEGAVARGGEVSLPAGFREAYAAYVEQGWNAIAGPTAFGGQGLPFALACCVLENLGAANMAFTLLPMLTVGAIEALDHHGSDAQKALYLEKLVSGAWSGTMNLTEPQAGSDVGALRATATPITEGPHAGKHRIKATKIFITWGEHDLAENIIHLVLARTPGAPAGSRGVSLFVVPKYHVEADGSLGARNDVRVVSIEHKLGIHASPTCVMSFGDDDDCIGELVGPEHGGLRAMFTMMNSARINIGSQGVQIAQAALQQAMAYARDRVQSVRAGAADRTPVAIIEHPDVRRMLLRMRGLTEGARALLYYTAGQVDRGSLGQAGAAARADLLVPILKAWATDIGCEVASLGIQIHGGIGYVEETGAAQYYRDARIAPIYEGTNGIQAADLVTRKLAMEGGAVLAALMAQIGADCAEEANLAALASECAAIGVWMRTEGSLDDRLAGSVPFLTMCAVAVAGWQLLLQSRAVRGAQGSIAQTKPIVARWFLDHLVPEAMGHAAAARGGYALLAGLNAELLAS</sequence>
<dbReference type="InterPro" id="IPR037069">
    <property type="entry name" value="AcylCoA_DH/ox_N_sf"/>
</dbReference>
<dbReference type="RefSeq" id="WP_303541040.1">
    <property type="nucleotide sequence ID" value="NZ_JAUOTP010000002.1"/>
</dbReference>
<proteinExistence type="inferred from homology"/>
<dbReference type="Pfam" id="PF02770">
    <property type="entry name" value="Acyl-CoA_dh_M"/>
    <property type="match status" value="1"/>
</dbReference>
<dbReference type="InterPro" id="IPR009075">
    <property type="entry name" value="AcylCo_DH/oxidase_C"/>
</dbReference>
<evidence type="ECO:0000259" key="10">
    <source>
        <dbReference type="Pfam" id="PF12806"/>
    </source>
</evidence>
<gene>
    <name evidence="11" type="ORF">Q4F19_06620</name>
</gene>
<dbReference type="PANTHER" id="PTHR42803:SF1">
    <property type="entry name" value="BROAD-SPECIFICITY LINEAR ACYL-COA DEHYDROGENASE FADE5"/>
    <property type="match status" value="1"/>
</dbReference>
<comment type="similarity">
    <text evidence="2 6">Belongs to the acyl-CoA dehydrogenase family.</text>
</comment>
<keyword evidence="4 6" id="KW-0274">FAD</keyword>
<dbReference type="Pfam" id="PF12806">
    <property type="entry name" value="Acyl-CoA_dh_C"/>
    <property type="match status" value="1"/>
</dbReference>
<evidence type="ECO:0000259" key="8">
    <source>
        <dbReference type="Pfam" id="PF02770"/>
    </source>
</evidence>
<keyword evidence="12" id="KW-1185">Reference proteome</keyword>
<evidence type="ECO:0000256" key="2">
    <source>
        <dbReference type="ARBA" id="ARBA00009347"/>
    </source>
</evidence>
<name>A0ABT8Y6W7_9SPHN</name>
<dbReference type="PANTHER" id="PTHR42803">
    <property type="entry name" value="ACYL-COA DEHYDROGENASE"/>
    <property type="match status" value="1"/>
</dbReference>
<evidence type="ECO:0000256" key="3">
    <source>
        <dbReference type="ARBA" id="ARBA00022630"/>
    </source>
</evidence>
<dbReference type="InterPro" id="IPR009100">
    <property type="entry name" value="AcylCoA_DH/oxidase_NM_dom_sf"/>
</dbReference>
<dbReference type="Gene3D" id="2.40.110.10">
    <property type="entry name" value="Butyryl-CoA Dehydrogenase, subunit A, domain 2"/>
    <property type="match status" value="1"/>
</dbReference>
<evidence type="ECO:0000256" key="4">
    <source>
        <dbReference type="ARBA" id="ARBA00022827"/>
    </source>
</evidence>
<evidence type="ECO:0000256" key="6">
    <source>
        <dbReference type="RuleBase" id="RU362125"/>
    </source>
</evidence>
<dbReference type="InterPro" id="IPR006091">
    <property type="entry name" value="Acyl-CoA_Oxase/DH_mid-dom"/>
</dbReference>
<dbReference type="Pfam" id="PF00441">
    <property type="entry name" value="Acyl-CoA_dh_1"/>
    <property type="match status" value="1"/>
</dbReference>
<feature type="domain" description="Acetyl-CoA dehydrogenase-like C-terminal" evidence="10">
    <location>
        <begin position="476"/>
        <end position="566"/>
    </location>
</feature>
<evidence type="ECO:0000259" key="7">
    <source>
        <dbReference type="Pfam" id="PF00441"/>
    </source>
</evidence>
<evidence type="ECO:0000256" key="1">
    <source>
        <dbReference type="ARBA" id="ARBA00001974"/>
    </source>
</evidence>
<evidence type="ECO:0000256" key="5">
    <source>
        <dbReference type="ARBA" id="ARBA00023002"/>
    </source>
</evidence>
<dbReference type="Proteomes" id="UP001169764">
    <property type="component" value="Unassembled WGS sequence"/>
</dbReference>
<organism evidence="11 12">
    <name type="scientific">Sphingomonas natans</name>
    <dbReference type="NCBI Taxonomy" id="3063330"/>
    <lineage>
        <taxon>Bacteria</taxon>
        <taxon>Pseudomonadati</taxon>
        <taxon>Pseudomonadota</taxon>
        <taxon>Alphaproteobacteria</taxon>
        <taxon>Sphingomonadales</taxon>
        <taxon>Sphingomonadaceae</taxon>
        <taxon>Sphingomonas</taxon>
    </lineage>
</organism>
<dbReference type="Pfam" id="PF02771">
    <property type="entry name" value="Acyl-CoA_dh_N"/>
    <property type="match status" value="1"/>
</dbReference>
<evidence type="ECO:0000313" key="12">
    <source>
        <dbReference type="Proteomes" id="UP001169764"/>
    </source>
</evidence>